<keyword evidence="2" id="KW-1185">Reference proteome</keyword>
<accession>A0AAJ7VYF2</accession>
<protein>
    <submittedName>
        <fullName evidence="3">Uncharacterized protein LOC112493927</fullName>
    </submittedName>
</protein>
<dbReference type="Proteomes" id="UP000694920">
    <property type="component" value="Unplaced"/>
</dbReference>
<organism evidence="2 3">
    <name type="scientific">Cephus cinctus</name>
    <name type="common">Wheat stem sawfly</name>
    <dbReference type="NCBI Taxonomy" id="211228"/>
    <lineage>
        <taxon>Eukaryota</taxon>
        <taxon>Metazoa</taxon>
        <taxon>Ecdysozoa</taxon>
        <taxon>Arthropoda</taxon>
        <taxon>Hexapoda</taxon>
        <taxon>Insecta</taxon>
        <taxon>Pterygota</taxon>
        <taxon>Neoptera</taxon>
        <taxon>Endopterygota</taxon>
        <taxon>Hymenoptera</taxon>
        <taxon>Cephoidea</taxon>
        <taxon>Cephidae</taxon>
        <taxon>Cephus</taxon>
    </lineage>
</organism>
<keyword evidence="1" id="KW-0472">Membrane</keyword>
<feature type="transmembrane region" description="Helical" evidence="1">
    <location>
        <begin position="172"/>
        <end position="192"/>
    </location>
</feature>
<dbReference type="AlphaFoldDB" id="A0AAJ7VYF2"/>
<evidence type="ECO:0000313" key="2">
    <source>
        <dbReference type="Proteomes" id="UP000694920"/>
    </source>
</evidence>
<evidence type="ECO:0000256" key="1">
    <source>
        <dbReference type="SAM" id="Phobius"/>
    </source>
</evidence>
<gene>
    <name evidence="3" type="primary">LOC112493927</name>
</gene>
<dbReference type="RefSeq" id="XP_024937835.1">
    <property type="nucleotide sequence ID" value="XM_025082067.1"/>
</dbReference>
<dbReference type="GeneID" id="112493927"/>
<evidence type="ECO:0000313" key="3">
    <source>
        <dbReference type="RefSeq" id="XP_024937835.1"/>
    </source>
</evidence>
<dbReference type="KEGG" id="ccin:112493927"/>
<dbReference type="InterPro" id="IPR022048">
    <property type="entry name" value="Envelope_fusion-like"/>
</dbReference>
<dbReference type="Pfam" id="PF12259">
    <property type="entry name" value="Baculo_F"/>
    <property type="match status" value="1"/>
</dbReference>
<reference evidence="3" key="1">
    <citation type="submission" date="2025-08" db="UniProtKB">
        <authorList>
            <consortium name="RefSeq"/>
        </authorList>
    </citation>
    <scope>IDENTIFICATION</scope>
</reference>
<keyword evidence="1" id="KW-1133">Transmembrane helix</keyword>
<sequence length="292" mass="33588">MKAHDTCMSIIVNEPFKLKEEDCNVKIISITHTMWIKFKNNNKWLYATPSSESIKIICNKTVEETIIMGTKILWIAPGRTIVSNDVILHSQTERIVENNKAFTPLITYNFSQHFQVFKDPQLNLSLIKIHAIETPDVKIGDLTKYGTQLNEITREAIEIGNHQRIKTFYEEAISWITYAIYILGGLVILYLMNKFKIFYLLKCLTLGAFKPCTSVYNHCLFNYGNNARNQNSCATEMPMGTLAHVNSSSISSNLDVSPIFQRKTISLRQPEPKRKVPRSRSRLRISEFDNDM</sequence>
<proteinExistence type="predicted"/>
<name>A0AAJ7VYF2_CEPCN</name>
<keyword evidence="1" id="KW-0812">Transmembrane</keyword>